<dbReference type="EMBL" id="DS469572">
    <property type="protein sequence ID" value="EDO41798.1"/>
    <property type="molecule type" value="Genomic_DNA"/>
</dbReference>
<dbReference type="CDD" id="cd00637">
    <property type="entry name" value="7tm_classA_rhodopsin-like"/>
    <property type="match status" value="1"/>
</dbReference>
<dbReference type="PROSITE" id="PS50262">
    <property type="entry name" value="G_PROTEIN_RECEP_F1_2"/>
    <property type="match status" value="1"/>
</dbReference>
<dbReference type="InParanoid" id="A7S367"/>
<proteinExistence type="predicted"/>
<comment type="subcellular location">
    <subcellularLocation>
        <location evidence="1">Membrane</location>
        <topology evidence="1">Multi-pass membrane protein</topology>
    </subcellularLocation>
</comment>
<evidence type="ECO:0000256" key="4">
    <source>
        <dbReference type="ARBA" id="ARBA00023040"/>
    </source>
</evidence>
<evidence type="ECO:0000313" key="10">
    <source>
        <dbReference type="EMBL" id="EDO41798.1"/>
    </source>
</evidence>
<evidence type="ECO:0000256" key="1">
    <source>
        <dbReference type="ARBA" id="ARBA00004141"/>
    </source>
</evidence>
<keyword evidence="11" id="KW-1185">Reference proteome</keyword>
<dbReference type="GO" id="GO:0007186">
    <property type="term" value="P:G protein-coupled receptor signaling pathway"/>
    <property type="evidence" value="ECO:0000318"/>
    <property type="project" value="GO_Central"/>
</dbReference>
<feature type="domain" description="G-protein coupled receptors family 1 profile" evidence="9">
    <location>
        <begin position="31"/>
        <end position="287"/>
    </location>
</feature>
<dbReference type="PANTHER" id="PTHR45695">
    <property type="entry name" value="LEUCOKININ RECEPTOR-RELATED"/>
    <property type="match status" value="1"/>
</dbReference>
<gene>
    <name evidence="10" type="ORF">NEMVEDRAFT_v1g102782</name>
</gene>
<evidence type="ECO:0000256" key="8">
    <source>
        <dbReference type="SAM" id="Phobius"/>
    </source>
</evidence>
<keyword evidence="3 8" id="KW-1133">Transmembrane helix</keyword>
<evidence type="ECO:0000256" key="3">
    <source>
        <dbReference type="ARBA" id="ARBA00022989"/>
    </source>
</evidence>
<dbReference type="InterPro" id="IPR017452">
    <property type="entry name" value="GPCR_Rhodpsn_7TM"/>
</dbReference>
<dbReference type="Proteomes" id="UP000001593">
    <property type="component" value="Unassembled WGS sequence"/>
</dbReference>
<evidence type="ECO:0000256" key="2">
    <source>
        <dbReference type="ARBA" id="ARBA00022692"/>
    </source>
</evidence>
<evidence type="ECO:0000259" key="9">
    <source>
        <dbReference type="PROSITE" id="PS50262"/>
    </source>
</evidence>
<dbReference type="PANTHER" id="PTHR45695:SF9">
    <property type="entry name" value="LEUCOKININ RECEPTOR"/>
    <property type="match status" value="1"/>
</dbReference>
<dbReference type="FunFam" id="1.20.1070.10:FF:000544">
    <property type="entry name" value="Predicted protein"/>
    <property type="match status" value="1"/>
</dbReference>
<name>A7S367_NEMVE</name>
<feature type="transmembrane region" description="Helical" evidence="8">
    <location>
        <begin position="231"/>
        <end position="256"/>
    </location>
</feature>
<feature type="transmembrane region" description="Helical" evidence="8">
    <location>
        <begin position="20"/>
        <end position="39"/>
    </location>
</feature>
<accession>A7S367</accession>
<feature type="transmembrane region" description="Helical" evidence="8">
    <location>
        <begin position="262"/>
        <end position="290"/>
    </location>
</feature>
<reference evidence="10 11" key="1">
    <citation type="journal article" date="2007" name="Science">
        <title>Sea anemone genome reveals ancestral eumetazoan gene repertoire and genomic organization.</title>
        <authorList>
            <person name="Putnam N.H."/>
            <person name="Srivastava M."/>
            <person name="Hellsten U."/>
            <person name="Dirks B."/>
            <person name="Chapman J."/>
            <person name="Salamov A."/>
            <person name="Terry A."/>
            <person name="Shapiro H."/>
            <person name="Lindquist E."/>
            <person name="Kapitonov V.V."/>
            <person name="Jurka J."/>
            <person name="Genikhovich G."/>
            <person name="Grigoriev I.V."/>
            <person name="Lucas S.M."/>
            <person name="Steele R.E."/>
            <person name="Finnerty J.R."/>
            <person name="Technau U."/>
            <person name="Martindale M.Q."/>
            <person name="Rokhsar D.S."/>
        </authorList>
    </citation>
    <scope>NUCLEOTIDE SEQUENCE [LARGE SCALE GENOMIC DNA]</scope>
    <source>
        <strain evidence="11">CH2 X CH6</strain>
    </source>
</reference>
<evidence type="ECO:0000256" key="7">
    <source>
        <dbReference type="ARBA" id="ARBA00023224"/>
    </source>
</evidence>
<dbReference type="GO" id="GO:0005886">
    <property type="term" value="C:plasma membrane"/>
    <property type="evidence" value="ECO:0000318"/>
    <property type="project" value="GO_Central"/>
</dbReference>
<dbReference type="OMA" id="NICMITT"/>
<dbReference type="STRING" id="45351.A7S367"/>
<dbReference type="eggNOG" id="KOG4219">
    <property type="taxonomic scope" value="Eukaryota"/>
</dbReference>
<sequence length="303" mass="34717">MELPSYMKEAEWVRIGRLVFEVALAFSGVLGNIAVILAVGSRPFMQSVTNIFIRNLAVADLGLLLFSFPLAVIKEQTLFRWPLGPHVCQIIYPLSEVFLGVSSWSMAIIAVDRRVHRCPPPWRPKSGSFLIKQSSNTTFFNMIPMTAYPLQPILRTRLKLASFQLSFRSFNAYVLIAMVYTYLTPLGIIIWTYWMIFRKLGKSTAFNTAQGRKPTRHDEARIKRNTRAKRILTPVVVVFGLSMLPVTVFRLVMVYIPSLVYYHYLFVLYNICMITTVINSSANPFIYAIVSDNFRKAFKSMCR</sequence>
<keyword evidence="6" id="KW-0675">Receptor</keyword>
<dbReference type="Pfam" id="PF00001">
    <property type="entry name" value="7tm_1"/>
    <property type="match status" value="2"/>
</dbReference>
<keyword evidence="7" id="KW-0807">Transducer</keyword>
<dbReference type="InterPro" id="IPR000276">
    <property type="entry name" value="GPCR_Rhodpsn"/>
</dbReference>
<keyword evidence="2 8" id="KW-0812">Transmembrane</keyword>
<dbReference type="PhylomeDB" id="A7S367"/>
<dbReference type="Gene3D" id="1.20.1070.10">
    <property type="entry name" value="Rhodopsin 7-helix transmembrane proteins"/>
    <property type="match status" value="1"/>
</dbReference>
<evidence type="ECO:0000313" key="11">
    <source>
        <dbReference type="Proteomes" id="UP000001593"/>
    </source>
</evidence>
<dbReference type="PRINTS" id="PR00237">
    <property type="entry name" value="GPCRRHODOPSN"/>
</dbReference>
<keyword evidence="4" id="KW-0297">G-protein coupled receptor</keyword>
<feature type="transmembrane region" description="Helical" evidence="8">
    <location>
        <begin position="51"/>
        <end position="70"/>
    </location>
</feature>
<dbReference type="SUPFAM" id="SSF81321">
    <property type="entry name" value="Family A G protein-coupled receptor-like"/>
    <property type="match status" value="1"/>
</dbReference>
<dbReference type="GO" id="GO:0004930">
    <property type="term" value="F:G protein-coupled receptor activity"/>
    <property type="evidence" value="ECO:0000318"/>
    <property type="project" value="GO_Central"/>
</dbReference>
<feature type="non-terminal residue" evidence="10">
    <location>
        <position position="303"/>
    </location>
</feature>
<feature type="transmembrane region" description="Helical" evidence="8">
    <location>
        <begin position="170"/>
        <end position="194"/>
    </location>
</feature>
<keyword evidence="5 8" id="KW-0472">Membrane</keyword>
<dbReference type="HOGENOM" id="CLU_009579_6_0_1"/>
<evidence type="ECO:0000256" key="5">
    <source>
        <dbReference type="ARBA" id="ARBA00023136"/>
    </source>
</evidence>
<organism evidence="10 11">
    <name type="scientific">Nematostella vectensis</name>
    <name type="common">Starlet sea anemone</name>
    <dbReference type="NCBI Taxonomy" id="45351"/>
    <lineage>
        <taxon>Eukaryota</taxon>
        <taxon>Metazoa</taxon>
        <taxon>Cnidaria</taxon>
        <taxon>Anthozoa</taxon>
        <taxon>Hexacorallia</taxon>
        <taxon>Actiniaria</taxon>
        <taxon>Edwardsiidae</taxon>
        <taxon>Nematostella</taxon>
    </lineage>
</organism>
<dbReference type="AlphaFoldDB" id="A7S367"/>
<protein>
    <recommendedName>
        <fullName evidence="9">G-protein coupled receptors family 1 profile domain-containing protein</fullName>
    </recommendedName>
</protein>
<evidence type="ECO:0000256" key="6">
    <source>
        <dbReference type="ARBA" id="ARBA00023170"/>
    </source>
</evidence>